<comment type="caution">
    <text evidence="1">The sequence shown here is derived from an EMBL/GenBank/DDBJ whole genome shotgun (WGS) entry which is preliminary data.</text>
</comment>
<protein>
    <submittedName>
        <fullName evidence="1">G3BP-like protein</fullName>
    </submittedName>
</protein>
<organism evidence="1 2">
    <name type="scientific">Tanacetum coccineum</name>
    <dbReference type="NCBI Taxonomy" id="301880"/>
    <lineage>
        <taxon>Eukaryota</taxon>
        <taxon>Viridiplantae</taxon>
        <taxon>Streptophyta</taxon>
        <taxon>Embryophyta</taxon>
        <taxon>Tracheophyta</taxon>
        <taxon>Spermatophyta</taxon>
        <taxon>Magnoliopsida</taxon>
        <taxon>eudicotyledons</taxon>
        <taxon>Gunneridae</taxon>
        <taxon>Pentapetalae</taxon>
        <taxon>asterids</taxon>
        <taxon>campanulids</taxon>
        <taxon>Asterales</taxon>
        <taxon>Asteraceae</taxon>
        <taxon>Asteroideae</taxon>
        <taxon>Anthemideae</taxon>
        <taxon>Anthemidinae</taxon>
        <taxon>Tanacetum</taxon>
    </lineage>
</organism>
<dbReference type="InterPro" id="IPR039539">
    <property type="entry name" value="Ras_GTPase_bind_prot"/>
</dbReference>
<evidence type="ECO:0000313" key="1">
    <source>
        <dbReference type="EMBL" id="GJT17421.1"/>
    </source>
</evidence>
<proteinExistence type="predicted"/>
<dbReference type="InterPro" id="IPR027417">
    <property type="entry name" value="P-loop_NTPase"/>
</dbReference>
<reference evidence="1" key="2">
    <citation type="submission" date="2022-01" db="EMBL/GenBank/DDBJ databases">
        <authorList>
            <person name="Yamashiro T."/>
            <person name="Shiraishi A."/>
            <person name="Satake H."/>
            <person name="Nakayama K."/>
        </authorList>
    </citation>
    <scope>NUCLEOTIDE SEQUENCE</scope>
</reference>
<dbReference type="PANTHER" id="PTHR10693">
    <property type="entry name" value="RAS GTPASE-ACTIVATING PROTEIN-BINDING PROTEIN"/>
    <property type="match status" value="1"/>
</dbReference>
<dbReference type="Proteomes" id="UP001151760">
    <property type="component" value="Unassembled WGS sequence"/>
</dbReference>
<dbReference type="EMBL" id="BQNB010013555">
    <property type="protein sequence ID" value="GJT17421.1"/>
    <property type="molecule type" value="Genomic_DNA"/>
</dbReference>
<sequence>MAKVQHQGLSRFEIQLVEQVVVQASLLERLPEIPIQSARPQLRLTSAVTIITSDYQHFISLRDTDDLLITNDQRVNAPDGKSCKFSIKTKVAVTFGYLALEYYRSQWFAQVDSLMLWDWSPKPVAQLPPVSYVPEPITQVPQESYNNEEGCWVCVAFVEFEDLEGVRKAIKASLIQLAERQVYIKERRENSSGASRGGIVALNCHKDKSYTSKCEIVGQFNFWIFGNMKFAAADEHPVQFLAMPEEALQMVLSQVLVCTSMLAWGVNLLAHLVIIKVP</sequence>
<reference evidence="1" key="1">
    <citation type="journal article" date="2022" name="Int. J. Mol. Sci.">
        <title>Draft Genome of Tanacetum Coccineum: Genomic Comparison of Closely Related Tanacetum-Family Plants.</title>
        <authorList>
            <person name="Yamashiro T."/>
            <person name="Shiraishi A."/>
            <person name="Nakayama K."/>
            <person name="Satake H."/>
        </authorList>
    </citation>
    <scope>NUCLEOTIDE SEQUENCE</scope>
</reference>
<name>A0ABQ5BRF3_9ASTR</name>
<keyword evidence="2" id="KW-1185">Reference proteome</keyword>
<evidence type="ECO:0000313" key="2">
    <source>
        <dbReference type="Proteomes" id="UP001151760"/>
    </source>
</evidence>
<dbReference type="PANTHER" id="PTHR10693:SF29">
    <property type="entry name" value="GB|AAD20086.1"/>
    <property type="match status" value="1"/>
</dbReference>
<gene>
    <name evidence="1" type="ORF">Tco_0876127</name>
</gene>
<accession>A0ABQ5BRF3</accession>
<dbReference type="Gene3D" id="3.40.50.300">
    <property type="entry name" value="P-loop containing nucleotide triphosphate hydrolases"/>
    <property type="match status" value="1"/>
</dbReference>